<dbReference type="Gene3D" id="3.40.390.10">
    <property type="entry name" value="Collagenase (Catalytic Domain)"/>
    <property type="match status" value="1"/>
</dbReference>
<feature type="domain" description="MATH" evidence="18">
    <location>
        <begin position="423"/>
        <end position="590"/>
    </location>
</feature>
<evidence type="ECO:0000259" key="17">
    <source>
        <dbReference type="PROSITE" id="PS50060"/>
    </source>
</evidence>
<dbReference type="InterPro" id="IPR024079">
    <property type="entry name" value="MetalloPept_cat_dom_sf"/>
</dbReference>
<evidence type="ECO:0000313" key="20">
    <source>
        <dbReference type="EMBL" id="KAG5275587.1"/>
    </source>
</evidence>
<dbReference type="InterPro" id="IPR002083">
    <property type="entry name" value="MATH/TRAF_dom"/>
</dbReference>
<accession>A0AAV6GQE3</accession>
<evidence type="ECO:0000259" key="18">
    <source>
        <dbReference type="PROSITE" id="PS50144"/>
    </source>
</evidence>
<dbReference type="PANTHER" id="PTHR10127">
    <property type="entry name" value="DISCOIDIN, CUB, EGF, LAMININ , AND ZINC METALLOPROTEASE DOMAIN CONTAINING"/>
    <property type="match status" value="1"/>
</dbReference>
<dbReference type="PRINTS" id="PR00020">
    <property type="entry name" value="MAMDOMAIN"/>
</dbReference>
<evidence type="ECO:0000256" key="1">
    <source>
        <dbReference type="ARBA" id="ARBA00004479"/>
    </source>
</evidence>
<dbReference type="SUPFAM" id="SSF49599">
    <property type="entry name" value="TRAF domain-like"/>
    <property type="match status" value="1"/>
</dbReference>
<evidence type="ECO:0000256" key="10">
    <source>
        <dbReference type="ARBA" id="ARBA00023049"/>
    </source>
</evidence>
<dbReference type="InterPro" id="IPR000998">
    <property type="entry name" value="MAM_dom"/>
</dbReference>
<keyword evidence="8 15" id="KW-0862">Zinc</keyword>
<evidence type="ECO:0000259" key="19">
    <source>
        <dbReference type="PROSITE" id="PS51864"/>
    </source>
</evidence>
<feature type="domain" description="Peptidase M12A" evidence="19">
    <location>
        <begin position="61"/>
        <end position="255"/>
    </location>
</feature>
<evidence type="ECO:0000256" key="7">
    <source>
        <dbReference type="ARBA" id="ARBA00022801"/>
    </source>
</evidence>
<keyword evidence="7 15" id="KW-0378">Hydrolase</keyword>
<dbReference type="GO" id="GO:0016020">
    <property type="term" value="C:membrane"/>
    <property type="evidence" value="ECO:0007669"/>
    <property type="project" value="UniProtKB-SubCell"/>
</dbReference>
<feature type="binding site" evidence="15">
    <location>
        <position position="161"/>
    </location>
    <ligand>
        <name>Zn(2+)</name>
        <dbReference type="ChEBI" id="CHEBI:29105"/>
        <note>catalytic</note>
    </ligand>
</feature>
<dbReference type="InterPro" id="IPR001506">
    <property type="entry name" value="Peptidase_M12A"/>
</dbReference>
<dbReference type="InterPro" id="IPR013320">
    <property type="entry name" value="ConA-like_dom_sf"/>
</dbReference>
<keyword evidence="5 15" id="KW-0479">Metal-binding</keyword>
<feature type="signal peptide" evidence="16">
    <location>
        <begin position="1"/>
        <end position="20"/>
    </location>
</feature>
<dbReference type="FunFam" id="3.40.390.10:FF:000015">
    <property type="entry name" value="Meprin A subunit"/>
    <property type="match status" value="1"/>
</dbReference>
<evidence type="ECO:0000256" key="16">
    <source>
        <dbReference type="RuleBase" id="RU361183"/>
    </source>
</evidence>
<dbReference type="PANTHER" id="PTHR10127:SF882">
    <property type="entry name" value="MEPRIN A SUBUNIT"/>
    <property type="match status" value="1"/>
</dbReference>
<evidence type="ECO:0000313" key="21">
    <source>
        <dbReference type="Proteomes" id="UP000823561"/>
    </source>
</evidence>
<dbReference type="Gene3D" id="2.60.210.10">
    <property type="entry name" value="Apoptosis, Tumor Necrosis Factor Receptor Associated Protein 2, Chain A"/>
    <property type="match status" value="1"/>
</dbReference>
<dbReference type="FunFam" id="2.60.120.200:FF:000037">
    <property type="entry name" value="Meprin A subunit"/>
    <property type="match status" value="1"/>
</dbReference>
<feature type="binding site" evidence="15">
    <location>
        <position position="151"/>
    </location>
    <ligand>
        <name>Zn(2+)</name>
        <dbReference type="ChEBI" id="CHEBI:29105"/>
        <note>catalytic</note>
    </ligand>
</feature>
<feature type="active site" evidence="15">
    <location>
        <position position="152"/>
    </location>
</feature>
<dbReference type="GO" id="GO:0008270">
    <property type="term" value="F:zinc ion binding"/>
    <property type="evidence" value="ECO:0007669"/>
    <property type="project" value="UniProtKB-UniRule"/>
</dbReference>
<evidence type="ECO:0000256" key="12">
    <source>
        <dbReference type="ARBA" id="ARBA00023145"/>
    </source>
</evidence>
<keyword evidence="14" id="KW-0325">Glycoprotein</keyword>
<evidence type="ECO:0000256" key="13">
    <source>
        <dbReference type="ARBA" id="ARBA00023157"/>
    </source>
</evidence>
<keyword evidence="6 16" id="KW-0732">Signal</keyword>
<dbReference type="FunFam" id="2.60.210.10:FF:000009">
    <property type="entry name" value="Meprin A subunit"/>
    <property type="match status" value="1"/>
</dbReference>
<evidence type="ECO:0000256" key="14">
    <source>
        <dbReference type="ARBA" id="ARBA00023180"/>
    </source>
</evidence>
<keyword evidence="4" id="KW-0812">Transmembrane</keyword>
<dbReference type="SMART" id="SM00137">
    <property type="entry name" value="MAM"/>
    <property type="match status" value="1"/>
</dbReference>
<dbReference type="AlphaFoldDB" id="A0AAV6GQE3"/>
<evidence type="ECO:0000256" key="4">
    <source>
        <dbReference type="ARBA" id="ARBA00022692"/>
    </source>
</evidence>
<feature type="binding site" evidence="15">
    <location>
        <position position="155"/>
    </location>
    <ligand>
        <name>Zn(2+)</name>
        <dbReference type="ChEBI" id="CHEBI:29105"/>
        <note>catalytic</note>
    </ligand>
</feature>
<dbReference type="SMART" id="SM00061">
    <property type="entry name" value="MATH"/>
    <property type="match status" value="1"/>
</dbReference>
<evidence type="ECO:0000256" key="15">
    <source>
        <dbReference type="PROSITE-ProRule" id="PRU01211"/>
    </source>
</evidence>
<evidence type="ECO:0000256" key="6">
    <source>
        <dbReference type="ARBA" id="ARBA00022729"/>
    </source>
</evidence>
<organism evidence="20 21">
    <name type="scientific">Alosa alosa</name>
    <name type="common">allis shad</name>
    <dbReference type="NCBI Taxonomy" id="278164"/>
    <lineage>
        <taxon>Eukaryota</taxon>
        <taxon>Metazoa</taxon>
        <taxon>Chordata</taxon>
        <taxon>Craniata</taxon>
        <taxon>Vertebrata</taxon>
        <taxon>Euteleostomi</taxon>
        <taxon>Actinopterygii</taxon>
        <taxon>Neopterygii</taxon>
        <taxon>Teleostei</taxon>
        <taxon>Clupei</taxon>
        <taxon>Clupeiformes</taxon>
        <taxon>Clupeoidei</taxon>
        <taxon>Clupeidae</taxon>
        <taxon>Alosa</taxon>
    </lineage>
</organism>
<keyword evidence="3 15" id="KW-0645">Protease</keyword>
<proteinExistence type="predicted"/>
<keyword evidence="12" id="KW-0865">Zymogen</keyword>
<protein>
    <recommendedName>
        <fullName evidence="16">Metalloendopeptidase</fullName>
        <ecNumber evidence="16">3.4.24.-</ecNumber>
    </recommendedName>
</protein>
<keyword evidence="13" id="KW-1015">Disulfide bond</keyword>
<dbReference type="GO" id="GO:0006508">
    <property type="term" value="P:proteolysis"/>
    <property type="evidence" value="ECO:0007669"/>
    <property type="project" value="UniProtKB-KW"/>
</dbReference>
<dbReference type="EC" id="3.4.24.-" evidence="16"/>
<dbReference type="Pfam" id="PF22486">
    <property type="entry name" value="MATH_2"/>
    <property type="match status" value="1"/>
</dbReference>
<comment type="subcellular location">
    <subcellularLocation>
        <location evidence="1">Membrane</location>
        <topology evidence="1">Single-pass type I membrane protein</topology>
    </subcellularLocation>
</comment>
<evidence type="ECO:0000256" key="2">
    <source>
        <dbReference type="ARBA" id="ARBA00022536"/>
    </source>
</evidence>
<keyword evidence="2" id="KW-0245">EGF-like domain</keyword>
<name>A0AAV6GQE3_9TELE</name>
<dbReference type="Pfam" id="PF00629">
    <property type="entry name" value="MAM"/>
    <property type="match status" value="1"/>
</dbReference>
<dbReference type="PRINTS" id="PR00480">
    <property type="entry name" value="ASTACIN"/>
</dbReference>
<evidence type="ECO:0000256" key="8">
    <source>
        <dbReference type="ARBA" id="ARBA00022833"/>
    </source>
</evidence>
<dbReference type="SUPFAM" id="SSF49899">
    <property type="entry name" value="Concanavalin A-like lectins/glucanases"/>
    <property type="match status" value="1"/>
</dbReference>
<comment type="caution">
    <text evidence="15">Lacks conserved residue(s) required for the propagation of feature annotation.</text>
</comment>
<keyword evidence="11" id="KW-0472">Membrane</keyword>
<dbReference type="SMART" id="SM00235">
    <property type="entry name" value="ZnMc"/>
    <property type="match status" value="1"/>
</dbReference>
<gene>
    <name evidence="20" type="ORF">AALO_G00122060</name>
</gene>
<feature type="domain" description="MAM" evidence="17">
    <location>
        <begin position="262"/>
        <end position="425"/>
    </location>
</feature>
<dbReference type="PROSITE" id="PS50060">
    <property type="entry name" value="MAM_2"/>
    <property type="match status" value="1"/>
</dbReference>
<comment type="caution">
    <text evidence="20">The sequence shown here is derived from an EMBL/GenBank/DDBJ whole genome shotgun (WGS) entry which is preliminary data.</text>
</comment>
<evidence type="ECO:0000256" key="3">
    <source>
        <dbReference type="ARBA" id="ARBA00022670"/>
    </source>
</evidence>
<evidence type="ECO:0000256" key="11">
    <source>
        <dbReference type="ARBA" id="ARBA00023136"/>
    </source>
</evidence>
<dbReference type="CDD" id="cd06263">
    <property type="entry name" value="MAM"/>
    <property type="match status" value="1"/>
</dbReference>
<dbReference type="GO" id="GO:0004222">
    <property type="term" value="F:metalloendopeptidase activity"/>
    <property type="evidence" value="ECO:0007669"/>
    <property type="project" value="UniProtKB-UniRule"/>
</dbReference>
<dbReference type="InterPro" id="IPR006026">
    <property type="entry name" value="Peptidase_Metallo"/>
</dbReference>
<reference evidence="20" key="1">
    <citation type="submission" date="2020-10" db="EMBL/GenBank/DDBJ databases">
        <title>Chromosome-scale genome assembly of the Allis shad, Alosa alosa.</title>
        <authorList>
            <person name="Margot Z."/>
            <person name="Christophe K."/>
            <person name="Cabau C."/>
            <person name="Louis A."/>
            <person name="Berthelot C."/>
            <person name="Parey E."/>
            <person name="Roest Crollius H."/>
            <person name="Montfort J."/>
            <person name="Robinson-Rechavi M."/>
            <person name="Bucao C."/>
            <person name="Bouchez O."/>
            <person name="Gislard M."/>
            <person name="Lluch J."/>
            <person name="Milhes M."/>
            <person name="Lampietro C."/>
            <person name="Lopez Roques C."/>
            <person name="Donnadieu C."/>
            <person name="Braasch I."/>
            <person name="Desvignes T."/>
            <person name="Postlethwait J."/>
            <person name="Bobe J."/>
            <person name="Guiguen Y."/>
        </authorList>
    </citation>
    <scope>NUCLEOTIDE SEQUENCE</scope>
    <source>
        <strain evidence="20">M-15738</strain>
        <tissue evidence="20">Blood</tissue>
    </source>
</reference>
<dbReference type="PROSITE" id="PS51864">
    <property type="entry name" value="ASTACIN"/>
    <property type="match status" value="1"/>
</dbReference>
<comment type="cofactor">
    <cofactor evidence="15 16">
        <name>Zn(2+)</name>
        <dbReference type="ChEBI" id="CHEBI:29105"/>
    </cofactor>
    <text evidence="15 16">Binds 1 zinc ion per subunit.</text>
</comment>
<keyword evidence="10 15" id="KW-0482">Metalloprotease</keyword>
<keyword evidence="9" id="KW-1133">Transmembrane helix</keyword>
<evidence type="ECO:0000256" key="5">
    <source>
        <dbReference type="ARBA" id="ARBA00022723"/>
    </source>
</evidence>
<evidence type="ECO:0000256" key="9">
    <source>
        <dbReference type="ARBA" id="ARBA00022989"/>
    </source>
</evidence>
<dbReference type="SUPFAM" id="SSF55486">
    <property type="entry name" value="Metalloproteases ('zincins'), catalytic domain"/>
    <property type="match status" value="1"/>
</dbReference>
<keyword evidence="21" id="KW-1185">Reference proteome</keyword>
<dbReference type="PROSITE" id="PS50144">
    <property type="entry name" value="MATH"/>
    <property type="match status" value="1"/>
</dbReference>
<dbReference type="Pfam" id="PF01400">
    <property type="entry name" value="Astacin"/>
    <property type="match status" value="1"/>
</dbReference>
<dbReference type="Proteomes" id="UP000823561">
    <property type="component" value="Chromosome 9"/>
</dbReference>
<feature type="chain" id="PRO_5043095461" description="Metalloendopeptidase" evidence="16">
    <location>
        <begin position="21"/>
        <end position="658"/>
    </location>
</feature>
<dbReference type="EMBL" id="JADWDJ010000009">
    <property type="protein sequence ID" value="KAG5275587.1"/>
    <property type="molecule type" value="Genomic_DNA"/>
</dbReference>
<dbReference type="Gene3D" id="2.60.120.200">
    <property type="match status" value="1"/>
</dbReference>
<dbReference type="InterPro" id="IPR008974">
    <property type="entry name" value="TRAF-like"/>
</dbReference>
<sequence length="658" mass="73236">MPANSVAIFLLLCLCGGTQSALPDETDMDGGRDLDIFDINSEAGLELVEGDIDMTEDKLKNSIIGEQYRWPMPVPYVLEDHLDINAKGVILKAFEEYRLKSCIDFKPWTDEENYIVVFKGSGCFSSVGNRREGKQRLSIGTNCDRLGTVEHEFLHALGFWHEQSRPDRDDYVNIVWDEITPGKEHNFNKYEDTVSSTLGVPYDYGSVMHYGKTAFNIAELPTIVTRIPAFLDVIGQRMGFSDSDLEKLNRLYNCTSSSTFLDLCGFEEANVCGMIQGADGKSAWKRVPKAVGGPQTDYTTMGRCEGAGYFMHFDGSAGDTVFLESRLLYPQRSSQCLQFYLYQSGASDDKLRVHIREFAEGDTKGTLRLIETISGGVKDSWELYHVTLNTNKKFRVVFEGVKGLGGSAGALSLDDINLSETECPHHTWRIRNFTHLLTTTATGVKIYSPRIVSRDGYSFQVGLYINGNSSPGNMAIYLHLTSGPHDDTLTWPCPWRQVTMALMDQNPDIRQRMTNYRMVTTDPTRSETNPDGSVEYYWDDPRKVGSLVSDTDGTQFYRGPGSGTSAFITQGRLMSRDYIKGDDAIFLLSLDDLSSLVPPKTQSCGEHCQGETDSSPGCPACPESLCSNSSHGRVRCGRHVAGCGCEQHVLWQAVQEKT</sequence>